<dbReference type="SMART" id="SM01117">
    <property type="entry name" value="Cyt-b5"/>
    <property type="match status" value="1"/>
</dbReference>
<name>S3CBM2_OPHP1</name>
<dbReference type="OrthoDB" id="1925334at2759"/>
<dbReference type="OMA" id="CWTRDAN"/>
<evidence type="ECO:0000256" key="2">
    <source>
        <dbReference type="ARBA" id="ARBA00023002"/>
    </source>
</evidence>
<evidence type="ECO:0000259" key="3">
    <source>
        <dbReference type="PROSITE" id="PS50255"/>
    </source>
</evidence>
<dbReference type="HOGENOM" id="CLU_020639_1_1_1"/>
<dbReference type="SUPFAM" id="SSF51395">
    <property type="entry name" value="FMN-linked oxidoreductases"/>
    <property type="match status" value="1"/>
</dbReference>
<dbReference type="SUPFAM" id="SSF55856">
    <property type="entry name" value="Cytochrome b5-like heme/steroid binding domain"/>
    <property type="match status" value="1"/>
</dbReference>
<dbReference type="eggNOG" id="KOG0536">
    <property type="taxonomic scope" value="Eukaryota"/>
</dbReference>
<dbReference type="GO" id="GO:0016491">
    <property type="term" value="F:oxidoreductase activity"/>
    <property type="evidence" value="ECO:0007669"/>
    <property type="project" value="UniProtKB-KW"/>
</dbReference>
<evidence type="ECO:0000313" key="6">
    <source>
        <dbReference type="Proteomes" id="UP000016923"/>
    </source>
</evidence>
<accession>S3CBM2</accession>
<evidence type="ECO:0000313" key="5">
    <source>
        <dbReference type="EMBL" id="EPE09361.1"/>
    </source>
</evidence>
<dbReference type="STRING" id="1262450.S3CBM2"/>
<dbReference type="eggNOG" id="KOG0538">
    <property type="taxonomic scope" value="Eukaryota"/>
</dbReference>
<dbReference type="VEuPathDB" id="FungiDB:F503_07137"/>
<dbReference type="InterPro" id="IPR036400">
    <property type="entry name" value="Cyt_B5-like_heme/steroid_sf"/>
</dbReference>
<feature type="domain" description="FMN hydroxy acid dehydrogenase" evidence="4">
    <location>
        <begin position="112"/>
        <end position="497"/>
    </location>
</feature>
<dbReference type="Gene3D" id="3.20.20.70">
    <property type="entry name" value="Aldolase class I"/>
    <property type="match status" value="1"/>
</dbReference>
<dbReference type="Gene3D" id="3.10.120.10">
    <property type="entry name" value="Cytochrome b5-like heme/steroid binding domain"/>
    <property type="match status" value="1"/>
</dbReference>
<gene>
    <name evidence="5" type="ORF">F503_07137</name>
</gene>
<evidence type="ECO:0000256" key="1">
    <source>
        <dbReference type="ARBA" id="ARBA00001917"/>
    </source>
</evidence>
<dbReference type="PROSITE" id="PS50255">
    <property type="entry name" value="CYTOCHROME_B5_2"/>
    <property type="match status" value="1"/>
</dbReference>
<dbReference type="InterPro" id="IPR000262">
    <property type="entry name" value="FMN-dep_DH"/>
</dbReference>
<dbReference type="InterPro" id="IPR001199">
    <property type="entry name" value="Cyt_B5-like_heme/steroid-bd"/>
</dbReference>
<dbReference type="Proteomes" id="UP000016923">
    <property type="component" value="Unassembled WGS sequence"/>
</dbReference>
<dbReference type="AlphaFoldDB" id="S3CBM2"/>
<evidence type="ECO:0000259" key="4">
    <source>
        <dbReference type="PROSITE" id="PS51349"/>
    </source>
</evidence>
<dbReference type="PANTHER" id="PTHR10578:SF104">
    <property type="entry name" value="CYTOCHROME B2, MITOCHONDRIAL-RELATED"/>
    <property type="match status" value="1"/>
</dbReference>
<organism evidence="5 6">
    <name type="scientific">Ophiostoma piceae (strain UAMH 11346)</name>
    <name type="common">Sap stain fungus</name>
    <dbReference type="NCBI Taxonomy" id="1262450"/>
    <lineage>
        <taxon>Eukaryota</taxon>
        <taxon>Fungi</taxon>
        <taxon>Dikarya</taxon>
        <taxon>Ascomycota</taxon>
        <taxon>Pezizomycotina</taxon>
        <taxon>Sordariomycetes</taxon>
        <taxon>Sordariomycetidae</taxon>
        <taxon>Ophiostomatales</taxon>
        <taxon>Ophiostomataceae</taxon>
        <taxon>Ophiostoma</taxon>
    </lineage>
</organism>
<dbReference type="Pfam" id="PF01070">
    <property type="entry name" value="FMN_dh"/>
    <property type="match status" value="1"/>
</dbReference>
<reference evidence="5 6" key="1">
    <citation type="journal article" date="2013" name="BMC Genomics">
        <title>The genome and transcriptome of the pine saprophyte Ophiostoma piceae, and a comparison with the bark beetle-associated pine pathogen Grosmannia clavigera.</title>
        <authorList>
            <person name="Haridas S."/>
            <person name="Wang Y."/>
            <person name="Lim L."/>
            <person name="Massoumi Alamouti S."/>
            <person name="Jackman S."/>
            <person name="Docking R."/>
            <person name="Robertson G."/>
            <person name="Birol I."/>
            <person name="Bohlmann J."/>
            <person name="Breuil C."/>
        </authorList>
    </citation>
    <scope>NUCLEOTIDE SEQUENCE [LARGE SCALE GENOMIC DNA]</scope>
    <source>
        <strain evidence="5 6">UAMH 11346</strain>
    </source>
</reference>
<keyword evidence="6" id="KW-1185">Reference proteome</keyword>
<proteinExistence type="predicted"/>
<comment type="cofactor">
    <cofactor evidence="1">
        <name>FMN</name>
        <dbReference type="ChEBI" id="CHEBI:58210"/>
    </cofactor>
</comment>
<dbReference type="EMBL" id="KE148147">
    <property type="protein sequence ID" value="EPE09361.1"/>
    <property type="molecule type" value="Genomic_DNA"/>
</dbReference>
<sequence>MASLPLLSIDDVGAHNKLDDLWLVVDNVVYDMTEFAQNHPGGVEVLLRFAGRDATRVYNSVHGPSLISSELDATKHKGRLDVGTITPQWASTAMASDADADGGDAQKQKERTPLDEIVNLSDFAAAAEPVLPVQAWSYVSTGTEDNITRDANTELLRRIWLRPAVLRDVSLPRMDLRTTLFGTVPLKMPVYVAPTGATRTGGKDGELAIARGASAAGIMQVISTVASYPYNEILAQMPSAEDGGQAMFQLYVDRDHRRSEALLTKLLAGPHGRKIKAVLVTVDLPVSSKREADERARALIAKKRDAALGIVPDGKKKEAGIARLNSSFIDSAFSWEDLKWLRKTVDAAVAQHPQGPPPAPLPILAKGIQRAEDARLAMQHGCQGIVVSNHGGRAADTASPAILTLLEMHRCCPEVFGRIEILIDGGFRRGSDVLKAICLGASAVGMGRPFVYSVGYGQAGVEQAASILYDEILTTMRLCGLTNLMRDASPDYVNTGDIDHMVMSSLHHPYAKKPVWPAKL</sequence>
<dbReference type="InterPro" id="IPR037396">
    <property type="entry name" value="FMN_HAD"/>
</dbReference>
<dbReference type="PANTHER" id="PTHR10578">
    <property type="entry name" value="S -2-HYDROXY-ACID OXIDASE-RELATED"/>
    <property type="match status" value="1"/>
</dbReference>
<dbReference type="InterPro" id="IPR013785">
    <property type="entry name" value="Aldolase_TIM"/>
</dbReference>
<dbReference type="PROSITE" id="PS51349">
    <property type="entry name" value="FMN_HYDROXY_ACID_DH_2"/>
    <property type="match status" value="1"/>
</dbReference>
<protein>
    <submittedName>
        <fullName evidence="5">Mitochondrial cytochrome</fullName>
    </submittedName>
</protein>
<dbReference type="Pfam" id="PF00173">
    <property type="entry name" value="Cyt-b5"/>
    <property type="match status" value="1"/>
</dbReference>
<feature type="domain" description="Cytochrome b5 heme-binding" evidence="3">
    <location>
        <begin position="4"/>
        <end position="86"/>
    </location>
</feature>
<keyword evidence="2" id="KW-0560">Oxidoreductase</keyword>